<comment type="caution">
    <text evidence="2">The sequence shown here is derived from an EMBL/GenBank/DDBJ whole genome shotgun (WGS) entry which is preliminary data.</text>
</comment>
<evidence type="ECO:0000313" key="2">
    <source>
        <dbReference type="EMBL" id="CDG40128.1"/>
    </source>
</evidence>
<dbReference type="EMBL" id="CBLX010000013">
    <property type="protein sequence ID" value="CDG40128.1"/>
    <property type="molecule type" value="Genomic_DNA"/>
</dbReference>
<accession>A0A060QHF2</accession>
<organism evidence="2 3">
    <name type="scientific">Asaia bogorensis</name>
    <dbReference type="NCBI Taxonomy" id="91915"/>
    <lineage>
        <taxon>Bacteria</taxon>
        <taxon>Pseudomonadati</taxon>
        <taxon>Pseudomonadota</taxon>
        <taxon>Alphaproteobacteria</taxon>
        <taxon>Acetobacterales</taxon>
        <taxon>Acetobacteraceae</taxon>
        <taxon>Asaia</taxon>
    </lineage>
</organism>
<proteinExistence type="predicted"/>
<protein>
    <submittedName>
        <fullName evidence="2">Uncharacterized protein</fullName>
    </submittedName>
</protein>
<reference evidence="2 3" key="2">
    <citation type="journal article" date="2014" name="PLoS ONE">
        <title>Evolution of mitochondria reconstructed from the energy metabolism of living bacteria.</title>
        <authorList>
            <person name="Degli Esposti M."/>
            <person name="Chouaia B."/>
            <person name="Comandatore F."/>
            <person name="Crotti E."/>
            <person name="Sassera D."/>
            <person name="Lievens P.M."/>
            <person name="Daffonchio D."/>
            <person name="Bandi C."/>
        </authorList>
    </citation>
    <scope>NUCLEOTIDE SEQUENCE [LARGE SCALE GENOMIC DNA]</scope>
    <source>
        <strain evidence="2 3">SF2.1</strain>
    </source>
</reference>
<dbReference type="eggNOG" id="COG1216">
    <property type="taxonomic scope" value="Bacteria"/>
</dbReference>
<reference evidence="2 3" key="1">
    <citation type="journal article" date="2014" name="Genome Biol. Evol.">
        <title>Acetic acid bacteria genomes reveal functional traits for adaptation to life in insect guts.</title>
        <authorList>
            <person name="Chouaia B."/>
            <person name="Gaiarsa S."/>
            <person name="Crotti E."/>
            <person name="Comandatore F."/>
            <person name="Degli Esposti M."/>
            <person name="Ricci I."/>
            <person name="Alma A."/>
            <person name="Favia G."/>
            <person name="Bandi C."/>
            <person name="Daffonchio D."/>
        </authorList>
    </citation>
    <scope>NUCLEOTIDE SEQUENCE [LARGE SCALE GENOMIC DNA]</scope>
    <source>
        <strain evidence="2 3">SF2.1</strain>
    </source>
</reference>
<evidence type="ECO:0000313" key="3">
    <source>
        <dbReference type="Proteomes" id="UP000027583"/>
    </source>
</evidence>
<name>A0A060QHF2_9PROT</name>
<gene>
    <name evidence="2" type="ORF">ASAP_2083</name>
</gene>
<dbReference type="Proteomes" id="UP000027583">
    <property type="component" value="Unassembled WGS sequence"/>
</dbReference>
<feature type="coiled-coil region" evidence="1">
    <location>
        <begin position="69"/>
        <end position="117"/>
    </location>
</feature>
<keyword evidence="1" id="KW-0175">Coiled coil</keyword>
<evidence type="ECO:0000256" key="1">
    <source>
        <dbReference type="SAM" id="Coils"/>
    </source>
</evidence>
<dbReference type="AlphaFoldDB" id="A0A060QHF2"/>
<sequence length="591" mass="65965">MGPPLRSQMYVLSFEQLRLRLGAFRVLDGSIQRTRATELTQTRIGALIERDGETMDDASPIAEGNLAIVASLSRELRDARRQIDNLTLRNVADASMIDAQQTALSSLQARLDEIDNSLAWFLARKVPVPLARFVRRSAKLTWWTLSLRLIKEIRRRSSLSLDGKGFDSELSNAATSFPNFNPHTLALAEQKLSKFDAFDPEQYFVMHGDIRGTGVTAAWHAVRYGAQEGRALFRDEAVARAVGAIDQLVPKASSSPLRFLSESVYPLQVYCSSLASGPVRMIARELVADLAIMGIAAQLLDETTPPEASASDKLIIAPHEFFFLGSGACWLREDILAQAYLLNTEPVQTPGFSRALPYLLMARGVVGLSSQTTRLLQRAGVDATSYEPSLVVKPQSITDEDREHPLFKTLPRRVKEIADLLAPWKERALEVSFIGESSPARERFFARHAACFAAYEAFIYCRHRRVAWSSLDGDEVLRRLRTHIFAHSKVVLNIGADEFGDGFPSDIARATLHGRAVLISDREIDAYGVEAGKNYFLENKRHMPDLCEWLLKTREGEEAANQILQANDEICHRKMSGIREEQYCAFLGGEL</sequence>